<dbReference type="STRING" id="195883.A0A482WZU0"/>
<keyword evidence="2" id="KW-0964">Secreted</keyword>
<organism evidence="8 9">
    <name type="scientific">Laodelphax striatellus</name>
    <name type="common">Small brown planthopper</name>
    <name type="synonym">Delphax striatella</name>
    <dbReference type="NCBI Taxonomy" id="195883"/>
    <lineage>
        <taxon>Eukaryota</taxon>
        <taxon>Metazoa</taxon>
        <taxon>Ecdysozoa</taxon>
        <taxon>Arthropoda</taxon>
        <taxon>Hexapoda</taxon>
        <taxon>Insecta</taxon>
        <taxon>Pterygota</taxon>
        <taxon>Neoptera</taxon>
        <taxon>Paraneoptera</taxon>
        <taxon>Hemiptera</taxon>
        <taxon>Auchenorrhyncha</taxon>
        <taxon>Fulgoroidea</taxon>
        <taxon>Delphacidae</taxon>
        <taxon>Criomorphinae</taxon>
        <taxon>Laodelphax</taxon>
    </lineage>
</organism>
<dbReference type="SUPFAM" id="SSF48239">
    <property type="entry name" value="Terpenoid cyclases/Protein prenyltransferases"/>
    <property type="match status" value="1"/>
</dbReference>
<dbReference type="AlphaFoldDB" id="A0A482WZU0"/>
<dbReference type="GO" id="GO:0005615">
    <property type="term" value="C:extracellular space"/>
    <property type="evidence" value="ECO:0007669"/>
    <property type="project" value="TreeGrafter"/>
</dbReference>
<dbReference type="FunCoup" id="A0A482WZU0">
    <property type="interactions" value="74"/>
</dbReference>
<dbReference type="GO" id="GO:0031419">
    <property type="term" value="F:cobalamin binding"/>
    <property type="evidence" value="ECO:0007669"/>
    <property type="project" value="InterPro"/>
</dbReference>
<dbReference type="OrthoDB" id="6343110at2759"/>
<keyword evidence="9" id="KW-1185">Reference proteome</keyword>
<feature type="disulfide bond" evidence="5">
    <location>
        <begin position="150"/>
        <end position="186"/>
    </location>
</feature>
<evidence type="ECO:0000256" key="5">
    <source>
        <dbReference type="PIRSR" id="PIRSR602157-2"/>
    </source>
</evidence>
<sequence>MLKISNGLSILLIASIFQLLCSSLSTAENNGTGKELERALKWLITQRGKDWGWGSQETTQALLAVSLTRTGDPLERELSTKQMELNLVLQLWRHHETPPLTPGKIAMYALALTANCHDPRQFHGHDLIGSLLHHEAESDSEFALASLAICSSGAHVRKRHLRRLLDIASSKHSVDSLGGVVLALQCIVKDHRNRNLQQYLRKPILALASLQQSSGGFGSLHSTALAIQALGDETEAWNRSTAVSWLVNQQGPDGAFFDIDTTSEVILALASRGLGNIKEVDCDDPLSNAEYPNAAIITFHTLSDTTTEPDTKPSSKPNKAKSVANNDKQNKTVSSETATTTDEGDHDGTSTVSYTLWVGSNVTENHTISITMPHNSTFYNVMQMAAEKDNHYVFSATEWPNGHYVHTLAGFKEQPMKYRYWLLYRLPSLPDPSNPPGNQLVAPTGVDDLIVEDGEHYLFWYKKL</sequence>
<feature type="compositionally biased region" description="Polar residues" evidence="6">
    <location>
        <begin position="302"/>
        <end position="341"/>
    </location>
</feature>
<dbReference type="InterPro" id="IPR051588">
    <property type="entry name" value="Cobalamin_Transport"/>
</dbReference>
<accession>A0A482WZU0</accession>
<dbReference type="PANTHER" id="PTHR10559:SF18">
    <property type="entry name" value="TRANSCOBALAMIN II"/>
    <property type="match status" value="1"/>
</dbReference>
<dbReference type="EMBL" id="QKKF02021700">
    <property type="protein sequence ID" value="RZF38786.1"/>
    <property type="molecule type" value="Genomic_DNA"/>
</dbReference>
<evidence type="ECO:0000256" key="1">
    <source>
        <dbReference type="ARBA" id="ARBA00004613"/>
    </source>
</evidence>
<comment type="subcellular location">
    <subcellularLocation>
        <location evidence="1">Secreted</location>
    </subcellularLocation>
</comment>
<gene>
    <name evidence="8" type="ORF">LSTR_LSTR008156</name>
</gene>
<dbReference type="Proteomes" id="UP000291343">
    <property type="component" value="Unassembled WGS sequence"/>
</dbReference>
<dbReference type="Gene3D" id="1.50.10.20">
    <property type="match status" value="1"/>
</dbReference>
<dbReference type="Pfam" id="PF01122">
    <property type="entry name" value="Cobalamin_bind"/>
    <property type="match status" value="1"/>
</dbReference>
<evidence type="ECO:0000256" key="7">
    <source>
        <dbReference type="SAM" id="SignalP"/>
    </source>
</evidence>
<feature type="binding site" evidence="4">
    <location>
        <position position="175"/>
    </location>
    <ligand>
        <name>cyanocob(III)alamin</name>
        <dbReference type="ChEBI" id="CHEBI:17439"/>
    </ligand>
</feature>
<protein>
    <submittedName>
        <fullName evidence="8">Uncharacterized protein</fullName>
    </submittedName>
</protein>
<feature type="chain" id="PRO_5019819858" evidence="7">
    <location>
        <begin position="28"/>
        <end position="464"/>
    </location>
</feature>
<evidence type="ECO:0000256" key="6">
    <source>
        <dbReference type="SAM" id="MobiDB-lite"/>
    </source>
</evidence>
<keyword evidence="4" id="KW-0170">Cobalt</keyword>
<dbReference type="SMR" id="A0A482WZU0"/>
<keyword evidence="5" id="KW-1015">Disulfide bond</keyword>
<feature type="region of interest" description="Disordered" evidence="6">
    <location>
        <begin position="302"/>
        <end position="350"/>
    </location>
</feature>
<evidence type="ECO:0000313" key="8">
    <source>
        <dbReference type="EMBL" id="RZF38786.1"/>
    </source>
</evidence>
<feature type="binding site" evidence="4">
    <location>
        <begin position="404"/>
        <end position="405"/>
    </location>
    <ligand>
        <name>cyanocob(III)alamin</name>
        <dbReference type="ChEBI" id="CHEBI:17439"/>
    </ligand>
</feature>
<proteinExistence type="predicted"/>
<dbReference type="InParanoid" id="A0A482WZU0"/>
<dbReference type="GO" id="GO:0015889">
    <property type="term" value="P:cobalamin transport"/>
    <property type="evidence" value="ECO:0007669"/>
    <property type="project" value="InterPro"/>
</dbReference>
<keyword evidence="3 7" id="KW-0732">Signal</keyword>
<name>A0A482WZU0_LAOST</name>
<evidence type="ECO:0000256" key="4">
    <source>
        <dbReference type="PIRSR" id="PIRSR602157-1"/>
    </source>
</evidence>
<dbReference type="PANTHER" id="PTHR10559">
    <property type="entry name" value="TRANSCOBALAMIN-1/GASTRIC INTRINSIC FACTOR"/>
    <property type="match status" value="1"/>
</dbReference>
<reference evidence="8 9" key="1">
    <citation type="journal article" date="2017" name="Gigascience">
        <title>Genome sequence of the small brown planthopper, Laodelphax striatellus.</title>
        <authorList>
            <person name="Zhu J."/>
            <person name="Jiang F."/>
            <person name="Wang X."/>
            <person name="Yang P."/>
            <person name="Bao Y."/>
            <person name="Zhao W."/>
            <person name="Wang W."/>
            <person name="Lu H."/>
            <person name="Wang Q."/>
            <person name="Cui N."/>
            <person name="Li J."/>
            <person name="Chen X."/>
            <person name="Luo L."/>
            <person name="Yu J."/>
            <person name="Kang L."/>
            <person name="Cui F."/>
        </authorList>
    </citation>
    <scope>NUCLEOTIDE SEQUENCE [LARGE SCALE GENOMIC DNA]</scope>
    <source>
        <strain evidence="8">Lst14</strain>
    </source>
</reference>
<dbReference type="InterPro" id="IPR002157">
    <property type="entry name" value="Cbl-bd_prot"/>
</dbReference>
<feature type="binding site" evidence="4">
    <location>
        <begin position="421"/>
        <end position="423"/>
    </location>
    <ligand>
        <name>cyanocob(III)alamin</name>
        <dbReference type="ChEBI" id="CHEBI:17439"/>
    </ligand>
</feature>
<evidence type="ECO:0000313" key="9">
    <source>
        <dbReference type="Proteomes" id="UP000291343"/>
    </source>
</evidence>
<feature type="signal peptide" evidence="7">
    <location>
        <begin position="1"/>
        <end position="27"/>
    </location>
</feature>
<dbReference type="Gene3D" id="2.170.130.30">
    <property type="match status" value="1"/>
</dbReference>
<evidence type="ECO:0000256" key="3">
    <source>
        <dbReference type="ARBA" id="ARBA00022729"/>
    </source>
</evidence>
<comment type="caution">
    <text evidence="8">The sequence shown here is derived from an EMBL/GenBank/DDBJ whole genome shotgun (WGS) entry which is preliminary data.</text>
</comment>
<evidence type="ECO:0000256" key="2">
    <source>
        <dbReference type="ARBA" id="ARBA00022525"/>
    </source>
</evidence>
<dbReference type="InterPro" id="IPR008930">
    <property type="entry name" value="Terpenoid_cyclase/PrenylTrfase"/>
</dbReference>